<dbReference type="GO" id="GO:0001080">
    <property type="term" value="P:nitrogen catabolite activation of transcription from RNA polymerase II promoter"/>
    <property type="evidence" value="ECO:0007669"/>
    <property type="project" value="TreeGrafter"/>
</dbReference>
<accession>A0AAD4KKF6</accession>
<name>A0AAD4KKF6_9EURO</name>
<dbReference type="SMART" id="SM00066">
    <property type="entry name" value="GAL4"/>
    <property type="match status" value="1"/>
</dbReference>
<evidence type="ECO:0000256" key="1">
    <source>
        <dbReference type="ARBA" id="ARBA00023015"/>
    </source>
</evidence>
<evidence type="ECO:0000256" key="2">
    <source>
        <dbReference type="ARBA" id="ARBA00023125"/>
    </source>
</evidence>
<proteinExistence type="predicted"/>
<dbReference type="AlphaFoldDB" id="A0AAD4KKF6"/>
<dbReference type="InterPro" id="IPR001138">
    <property type="entry name" value="Zn2Cys6_DnaBD"/>
</dbReference>
<dbReference type="PROSITE" id="PS50048">
    <property type="entry name" value="ZN2_CY6_FUNGAL_2"/>
    <property type="match status" value="1"/>
</dbReference>
<feature type="compositionally biased region" description="Polar residues" evidence="5">
    <location>
        <begin position="119"/>
        <end position="151"/>
    </location>
</feature>
<reference evidence="7" key="1">
    <citation type="submission" date="2021-12" db="EMBL/GenBank/DDBJ databases">
        <title>Convergent genome expansion in fungi linked to evolution of root-endophyte symbiosis.</title>
        <authorList>
            <consortium name="DOE Joint Genome Institute"/>
            <person name="Ke Y.-H."/>
            <person name="Bonito G."/>
            <person name="Liao H.-L."/>
            <person name="Looney B."/>
            <person name="Rojas-Flechas A."/>
            <person name="Nash J."/>
            <person name="Hameed K."/>
            <person name="Schadt C."/>
            <person name="Martin F."/>
            <person name="Crous P.W."/>
            <person name="Miettinen O."/>
            <person name="Magnuson J.K."/>
            <person name="Labbe J."/>
            <person name="Jacobson D."/>
            <person name="Doktycz M.J."/>
            <person name="Veneault-Fourrey C."/>
            <person name="Kuo A."/>
            <person name="Mondo S."/>
            <person name="Calhoun S."/>
            <person name="Riley R."/>
            <person name="Ohm R."/>
            <person name="LaButti K."/>
            <person name="Andreopoulos B."/>
            <person name="Pangilinan J."/>
            <person name="Nolan M."/>
            <person name="Tritt A."/>
            <person name="Clum A."/>
            <person name="Lipzen A."/>
            <person name="Daum C."/>
            <person name="Barry K."/>
            <person name="Grigoriev I.V."/>
            <person name="Vilgalys R."/>
        </authorList>
    </citation>
    <scope>NUCLEOTIDE SEQUENCE</scope>
    <source>
        <strain evidence="7">PMI_201</strain>
    </source>
</reference>
<gene>
    <name evidence="7" type="ORF">BGW36DRAFT_388079</name>
</gene>
<dbReference type="PROSITE" id="PS00463">
    <property type="entry name" value="ZN2_CY6_FUNGAL_1"/>
    <property type="match status" value="1"/>
</dbReference>
<dbReference type="GO" id="GO:0005634">
    <property type="term" value="C:nucleus"/>
    <property type="evidence" value="ECO:0007669"/>
    <property type="project" value="TreeGrafter"/>
</dbReference>
<keyword evidence="2" id="KW-0238">DNA-binding</keyword>
<dbReference type="GO" id="GO:0003677">
    <property type="term" value="F:DNA binding"/>
    <property type="evidence" value="ECO:0007669"/>
    <property type="project" value="UniProtKB-KW"/>
</dbReference>
<keyword evidence="1" id="KW-0805">Transcription regulation</keyword>
<evidence type="ECO:0000313" key="7">
    <source>
        <dbReference type="EMBL" id="KAH8691306.1"/>
    </source>
</evidence>
<keyword evidence="4" id="KW-0539">Nucleus</keyword>
<evidence type="ECO:0000259" key="6">
    <source>
        <dbReference type="PROSITE" id="PS50048"/>
    </source>
</evidence>
<dbReference type="Proteomes" id="UP001201262">
    <property type="component" value="Unassembled WGS sequence"/>
</dbReference>
<dbReference type="Gene3D" id="4.10.240.10">
    <property type="entry name" value="Zn(2)-C6 fungal-type DNA-binding domain"/>
    <property type="match status" value="1"/>
</dbReference>
<feature type="compositionally biased region" description="Polar residues" evidence="5">
    <location>
        <begin position="372"/>
        <end position="391"/>
    </location>
</feature>
<dbReference type="InterPro" id="IPR036864">
    <property type="entry name" value="Zn2-C6_fun-type_DNA-bd_sf"/>
</dbReference>
<dbReference type="GO" id="GO:0000981">
    <property type="term" value="F:DNA-binding transcription factor activity, RNA polymerase II-specific"/>
    <property type="evidence" value="ECO:0007669"/>
    <property type="project" value="InterPro"/>
</dbReference>
<dbReference type="CDD" id="cd00067">
    <property type="entry name" value="GAL4"/>
    <property type="match status" value="1"/>
</dbReference>
<dbReference type="PANTHER" id="PTHR31668">
    <property type="entry name" value="GLUCOSE TRANSPORT TRANSCRIPTION REGULATOR RGT1-RELATED-RELATED"/>
    <property type="match status" value="1"/>
</dbReference>
<keyword evidence="3" id="KW-0804">Transcription</keyword>
<dbReference type="RefSeq" id="XP_046067398.1">
    <property type="nucleotide sequence ID" value="XM_046217195.1"/>
</dbReference>
<evidence type="ECO:0000313" key="8">
    <source>
        <dbReference type="Proteomes" id="UP001201262"/>
    </source>
</evidence>
<comment type="caution">
    <text evidence="7">The sequence shown here is derived from an EMBL/GenBank/DDBJ whole genome shotgun (WGS) entry which is preliminary data.</text>
</comment>
<feature type="region of interest" description="Disordered" evidence="5">
    <location>
        <begin position="370"/>
        <end position="391"/>
    </location>
</feature>
<protein>
    <recommendedName>
        <fullName evidence="6">Zn(2)-C6 fungal-type domain-containing protein</fullName>
    </recommendedName>
</protein>
<keyword evidence="8" id="KW-1185">Reference proteome</keyword>
<feature type="region of interest" description="Disordered" evidence="5">
    <location>
        <begin position="119"/>
        <end position="156"/>
    </location>
</feature>
<evidence type="ECO:0000256" key="3">
    <source>
        <dbReference type="ARBA" id="ARBA00023163"/>
    </source>
</evidence>
<dbReference type="InterPro" id="IPR050797">
    <property type="entry name" value="Carb_Metab_Trans_Reg"/>
</dbReference>
<sequence length="436" mass="48392">MSNEKPPSLRRRLACDRCHSFKLKCSRPAASSNGICARCLKAGTDCVYSPSMRGQVRAKPLSSGVSSVRDVVLDNEPPIPAFGEPDELFNDMAMEWSVHNTTSIDEGFDWISQLHPQTEPSQWHSQQFDNSTGPVIHADTSNTDTSNQHSSETADRDEKIHIIPNDPTPRPMHSHHYLGYSVTGDLQSPNLFLDLVNLSVTLETLSRRLPPFSVHNLAAENGAAPNEELYPKDPFEDDVGNTFSVTHKVVDLYHTVIKHLAQRKTMADVVDSEGRQVSPRDSSLVFLLFSNHHRLIDLWHSMFTHAHTVHRTDILPPGAERHRAHCAKMRMGSYVPSSSSTVVPVEIIVVQELAMHLTKRVEELIKFVEPAESSSPNKEPGESVSTEQNGSASDNAIVVAATDLQQRMVGLQAAILQVRSNLEDAIAREASITKKW</sequence>
<dbReference type="GeneID" id="70247482"/>
<dbReference type="PANTHER" id="PTHR31668:SF4">
    <property type="entry name" value="TRANSCRIPTIONAL ACTIVATOR PROTEIN DAL81"/>
    <property type="match status" value="1"/>
</dbReference>
<dbReference type="Pfam" id="PF00172">
    <property type="entry name" value="Zn_clus"/>
    <property type="match status" value="1"/>
</dbReference>
<evidence type="ECO:0000256" key="5">
    <source>
        <dbReference type="SAM" id="MobiDB-lite"/>
    </source>
</evidence>
<feature type="domain" description="Zn(2)-C6 fungal-type" evidence="6">
    <location>
        <begin position="14"/>
        <end position="48"/>
    </location>
</feature>
<dbReference type="GO" id="GO:0008270">
    <property type="term" value="F:zinc ion binding"/>
    <property type="evidence" value="ECO:0007669"/>
    <property type="project" value="InterPro"/>
</dbReference>
<evidence type="ECO:0000256" key="4">
    <source>
        <dbReference type="ARBA" id="ARBA00023242"/>
    </source>
</evidence>
<organism evidence="7 8">
    <name type="scientific">Talaromyces proteolyticus</name>
    <dbReference type="NCBI Taxonomy" id="1131652"/>
    <lineage>
        <taxon>Eukaryota</taxon>
        <taxon>Fungi</taxon>
        <taxon>Dikarya</taxon>
        <taxon>Ascomycota</taxon>
        <taxon>Pezizomycotina</taxon>
        <taxon>Eurotiomycetes</taxon>
        <taxon>Eurotiomycetidae</taxon>
        <taxon>Eurotiales</taxon>
        <taxon>Trichocomaceae</taxon>
        <taxon>Talaromyces</taxon>
        <taxon>Talaromyces sect. Bacilispori</taxon>
    </lineage>
</organism>
<dbReference type="EMBL" id="JAJTJA010000012">
    <property type="protein sequence ID" value="KAH8691306.1"/>
    <property type="molecule type" value="Genomic_DNA"/>
</dbReference>
<dbReference type="SUPFAM" id="SSF57701">
    <property type="entry name" value="Zn2/Cys6 DNA-binding domain"/>
    <property type="match status" value="1"/>
</dbReference>